<evidence type="ECO:0000256" key="1">
    <source>
        <dbReference type="SAM" id="MobiDB-lite"/>
    </source>
</evidence>
<evidence type="ECO:0008006" key="5">
    <source>
        <dbReference type="Google" id="ProtNLM"/>
    </source>
</evidence>
<dbReference type="EMBL" id="CP147846">
    <property type="protein sequence ID" value="WXG69831.1"/>
    <property type="molecule type" value="Genomic_DNA"/>
</dbReference>
<reference evidence="3 4" key="1">
    <citation type="submission" date="2024-03" db="EMBL/GenBank/DDBJ databases">
        <title>Natural products discovery in diverse microorganisms through a two-stage MS feature dereplication strategy.</title>
        <authorList>
            <person name="Zhang R."/>
        </authorList>
    </citation>
    <scope>NUCLEOTIDE SEQUENCE [LARGE SCALE GENOMIC DNA]</scope>
    <source>
        <strain evidence="3 4">18930</strain>
    </source>
</reference>
<evidence type="ECO:0000313" key="4">
    <source>
        <dbReference type="Proteomes" id="UP001432000"/>
    </source>
</evidence>
<keyword evidence="2" id="KW-0472">Membrane</keyword>
<proteinExistence type="predicted"/>
<dbReference type="Proteomes" id="UP001432000">
    <property type="component" value="Chromosome"/>
</dbReference>
<gene>
    <name evidence="3" type="ORF">WDS16_04590</name>
</gene>
<accession>A0ABZ2PTN9</accession>
<feature type="transmembrane region" description="Helical" evidence="2">
    <location>
        <begin position="113"/>
        <end position="130"/>
    </location>
</feature>
<feature type="region of interest" description="Disordered" evidence="1">
    <location>
        <begin position="25"/>
        <end position="44"/>
    </location>
</feature>
<keyword evidence="2" id="KW-0812">Transmembrane</keyword>
<sequence>MGDEVATRSLQTLPNRAGVARRIRSGRAGEAASAGEVGAATGMPRHRVGVAHRHRARVGGSAAAPPLSDLARPHVVGVSGRTAPGKSIDRDRAIADRDGEEQHWLATTSGRRWIRCATPIMVWLFVLTVFEEAVLLWFTIVIATIVGGLAGVIFCCFVEGTPRTSAAPTTPSDY</sequence>
<keyword evidence="2" id="KW-1133">Transmembrane helix</keyword>
<feature type="transmembrane region" description="Helical" evidence="2">
    <location>
        <begin position="136"/>
        <end position="158"/>
    </location>
</feature>
<evidence type="ECO:0000256" key="2">
    <source>
        <dbReference type="SAM" id="Phobius"/>
    </source>
</evidence>
<evidence type="ECO:0000313" key="3">
    <source>
        <dbReference type="EMBL" id="WXG69831.1"/>
    </source>
</evidence>
<keyword evidence="4" id="KW-1185">Reference proteome</keyword>
<name>A0ABZ2PTN9_9NOCA</name>
<feature type="compositionally biased region" description="Low complexity" evidence="1">
    <location>
        <begin position="26"/>
        <end position="40"/>
    </location>
</feature>
<organism evidence="3 4">
    <name type="scientific">Rhodococcus sovatensis</name>
    <dbReference type="NCBI Taxonomy" id="1805840"/>
    <lineage>
        <taxon>Bacteria</taxon>
        <taxon>Bacillati</taxon>
        <taxon>Actinomycetota</taxon>
        <taxon>Actinomycetes</taxon>
        <taxon>Mycobacteriales</taxon>
        <taxon>Nocardiaceae</taxon>
        <taxon>Rhodococcus</taxon>
    </lineage>
</organism>
<protein>
    <recommendedName>
        <fullName evidence="5">DUF4395 domain-containing protein</fullName>
    </recommendedName>
</protein>
<dbReference type="RefSeq" id="WP_338890850.1">
    <property type="nucleotide sequence ID" value="NZ_CP147846.1"/>
</dbReference>